<evidence type="ECO:0000313" key="4">
    <source>
        <dbReference type="Proteomes" id="UP001219525"/>
    </source>
</evidence>
<sequence>MQFSVVILSALLCGFTARTSVPVPDTCGNNSDAVPLYITTGGIVNDCVLTTSNAAVTSLVGAQSFAFGGVSARVFPTQELSTMPMFLAYEVQNGDITDHLYTISVTEFDDAIAVGFRDGGIQGYIYPTQICGSVPYYRLYKPALTEHFYTVSETQQQSMVAAGWTDQGIMGYVLSPNCTD</sequence>
<keyword evidence="4" id="KW-1185">Reference proteome</keyword>
<feature type="signal peptide" evidence="1">
    <location>
        <begin position="1"/>
        <end position="18"/>
    </location>
</feature>
<dbReference type="AlphaFoldDB" id="A0AAD6YE89"/>
<name>A0AAD6YE89_9AGAR</name>
<accession>A0AAD6YE89</accession>
<dbReference type="Proteomes" id="UP001219525">
    <property type="component" value="Unassembled WGS sequence"/>
</dbReference>
<evidence type="ECO:0000256" key="1">
    <source>
        <dbReference type="SAM" id="SignalP"/>
    </source>
</evidence>
<keyword evidence="1" id="KW-0732">Signal</keyword>
<dbReference type="Pfam" id="PF18885">
    <property type="entry name" value="DUF5648"/>
    <property type="match status" value="1"/>
</dbReference>
<protein>
    <recommendedName>
        <fullName evidence="2">DUF5648 domain-containing protein</fullName>
    </recommendedName>
</protein>
<gene>
    <name evidence="3" type="ORF">GGX14DRAFT_633307</name>
</gene>
<evidence type="ECO:0000259" key="2">
    <source>
        <dbReference type="Pfam" id="PF18885"/>
    </source>
</evidence>
<feature type="domain" description="DUF5648" evidence="2">
    <location>
        <begin position="48"/>
        <end position="174"/>
    </location>
</feature>
<reference evidence="3" key="1">
    <citation type="submission" date="2023-03" db="EMBL/GenBank/DDBJ databases">
        <title>Massive genome expansion in bonnet fungi (Mycena s.s.) driven by repeated elements and novel gene families across ecological guilds.</title>
        <authorList>
            <consortium name="Lawrence Berkeley National Laboratory"/>
            <person name="Harder C.B."/>
            <person name="Miyauchi S."/>
            <person name="Viragh M."/>
            <person name="Kuo A."/>
            <person name="Thoen E."/>
            <person name="Andreopoulos B."/>
            <person name="Lu D."/>
            <person name="Skrede I."/>
            <person name="Drula E."/>
            <person name="Henrissat B."/>
            <person name="Morin E."/>
            <person name="Kohler A."/>
            <person name="Barry K."/>
            <person name="LaButti K."/>
            <person name="Morin E."/>
            <person name="Salamov A."/>
            <person name="Lipzen A."/>
            <person name="Mereny Z."/>
            <person name="Hegedus B."/>
            <person name="Baldrian P."/>
            <person name="Stursova M."/>
            <person name="Weitz H."/>
            <person name="Taylor A."/>
            <person name="Grigoriev I.V."/>
            <person name="Nagy L.G."/>
            <person name="Martin F."/>
            <person name="Kauserud H."/>
        </authorList>
    </citation>
    <scope>NUCLEOTIDE SEQUENCE</scope>
    <source>
        <strain evidence="3">9144</strain>
    </source>
</reference>
<dbReference type="InterPro" id="IPR043708">
    <property type="entry name" value="DUF5648"/>
</dbReference>
<feature type="chain" id="PRO_5042198398" description="DUF5648 domain-containing protein" evidence="1">
    <location>
        <begin position="19"/>
        <end position="180"/>
    </location>
</feature>
<proteinExistence type="predicted"/>
<evidence type="ECO:0000313" key="3">
    <source>
        <dbReference type="EMBL" id="KAJ7208539.1"/>
    </source>
</evidence>
<comment type="caution">
    <text evidence="3">The sequence shown here is derived from an EMBL/GenBank/DDBJ whole genome shotgun (WGS) entry which is preliminary data.</text>
</comment>
<dbReference type="EMBL" id="JARJCW010000033">
    <property type="protein sequence ID" value="KAJ7208539.1"/>
    <property type="molecule type" value="Genomic_DNA"/>
</dbReference>
<organism evidence="3 4">
    <name type="scientific">Mycena pura</name>
    <dbReference type="NCBI Taxonomy" id="153505"/>
    <lineage>
        <taxon>Eukaryota</taxon>
        <taxon>Fungi</taxon>
        <taxon>Dikarya</taxon>
        <taxon>Basidiomycota</taxon>
        <taxon>Agaricomycotina</taxon>
        <taxon>Agaricomycetes</taxon>
        <taxon>Agaricomycetidae</taxon>
        <taxon>Agaricales</taxon>
        <taxon>Marasmiineae</taxon>
        <taxon>Mycenaceae</taxon>
        <taxon>Mycena</taxon>
    </lineage>
</organism>